<reference evidence="4" key="1">
    <citation type="journal article" date="2016" name="Appl. Environ. Microbiol.">
        <title>Functional Metagenomics of a Biostimulated Petroleum-Contaminated Soil Reveals an Extraordinary Diversity of Extradiol Dioxygenases.</title>
        <authorList>
            <person name="Terron-Gonzalez L."/>
            <person name="Martin-Cabello G."/>
            <person name="Ferrer M."/>
            <person name="Santero E."/>
        </authorList>
    </citation>
    <scope>NUCLEOTIDE SEQUENCE</scope>
</reference>
<evidence type="ECO:0000256" key="2">
    <source>
        <dbReference type="ARBA" id="ARBA00023002"/>
    </source>
</evidence>
<evidence type="ECO:0000259" key="3">
    <source>
        <dbReference type="SMART" id="SM00822"/>
    </source>
</evidence>
<evidence type="ECO:0000313" key="4">
    <source>
        <dbReference type="EMBL" id="AMK59217.1"/>
    </source>
</evidence>
<evidence type="ECO:0000256" key="1">
    <source>
        <dbReference type="ARBA" id="ARBA00006484"/>
    </source>
</evidence>
<comment type="similarity">
    <text evidence="1">Belongs to the short-chain dehydrogenases/reductases (SDR) family.</text>
</comment>
<dbReference type="SUPFAM" id="SSF51735">
    <property type="entry name" value="NAD(P)-binding Rossmann-fold domains"/>
    <property type="match status" value="1"/>
</dbReference>
<dbReference type="Gene3D" id="3.40.50.720">
    <property type="entry name" value="NAD(P)-binding Rossmann-like Domain"/>
    <property type="match status" value="1"/>
</dbReference>
<dbReference type="PRINTS" id="PR00081">
    <property type="entry name" value="GDHRDH"/>
</dbReference>
<dbReference type="CDD" id="cd05233">
    <property type="entry name" value="SDR_c"/>
    <property type="match status" value="1"/>
</dbReference>
<protein>
    <submittedName>
        <fullName evidence="4">Oxidoreductase, short chain dehydrogenase</fullName>
    </submittedName>
</protein>
<dbReference type="GO" id="GO:0016616">
    <property type="term" value="F:oxidoreductase activity, acting on the CH-OH group of donors, NAD or NADP as acceptor"/>
    <property type="evidence" value="ECO:0007669"/>
    <property type="project" value="UniProtKB-ARBA"/>
</dbReference>
<name>A0A126SY39_9BACT</name>
<dbReference type="InterPro" id="IPR002347">
    <property type="entry name" value="SDR_fam"/>
</dbReference>
<dbReference type="PRINTS" id="PR00080">
    <property type="entry name" value="SDRFAMILY"/>
</dbReference>
<dbReference type="EMBL" id="KU144973">
    <property type="protein sequence ID" value="AMK59217.1"/>
    <property type="molecule type" value="Genomic_DNA"/>
</dbReference>
<proteinExistence type="inferred from homology"/>
<sequence>MMKPQMVELLELREKVAIVTGGAQGIGQGIAETLGAAGAQVVVADLNQQLADTAAAAMRQQGQTALAFQVDVADEASVQALVRRVTEQFKRIDILVNNAGVFPMMKLRELSAATWDRTLGVNLRGAYLCTQVAAEQMISGGAGGRIINISTINTARTYVGMAHYDASKGGLNAFTKAAALEYAPFGITVNAVAPGGVKTPGSLAVRSQLGEGSIETADAAFAQRIPLGRWAEPEDIGRAVWFLASRAADYITGQVIYVDGGLMLGM</sequence>
<organism evidence="4">
    <name type="scientific">uncultured bacterium UPO45</name>
    <dbReference type="NCBI Taxonomy" id="1776970"/>
    <lineage>
        <taxon>Bacteria</taxon>
        <taxon>environmental samples</taxon>
    </lineage>
</organism>
<dbReference type="InterPro" id="IPR057326">
    <property type="entry name" value="KR_dom"/>
</dbReference>
<feature type="domain" description="Ketoreductase" evidence="3">
    <location>
        <begin position="15"/>
        <end position="195"/>
    </location>
</feature>
<dbReference type="PANTHER" id="PTHR42760:SF133">
    <property type="entry name" value="3-OXOACYL-[ACYL-CARRIER-PROTEIN] REDUCTASE"/>
    <property type="match status" value="1"/>
</dbReference>
<dbReference type="NCBIfam" id="NF005559">
    <property type="entry name" value="PRK07231.1"/>
    <property type="match status" value="1"/>
</dbReference>
<dbReference type="Pfam" id="PF13561">
    <property type="entry name" value="adh_short_C2"/>
    <property type="match status" value="1"/>
</dbReference>
<dbReference type="InterPro" id="IPR036291">
    <property type="entry name" value="NAD(P)-bd_dom_sf"/>
</dbReference>
<dbReference type="FunFam" id="3.40.50.720:FF:000084">
    <property type="entry name" value="Short-chain dehydrogenase reductase"/>
    <property type="match status" value="1"/>
</dbReference>
<dbReference type="AlphaFoldDB" id="A0A126SY39"/>
<dbReference type="SMART" id="SM00822">
    <property type="entry name" value="PKS_KR"/>
    <property type="match status" value="1"/>
</dbReference>
<accession>A0A126SY39</accession>
<dbReference type="PANTHER" id="PTHR42760">
    <property type="entry name" value="SHORT-CHAIN DEHYDROGENASES/REDUCTASES FAMILY MEMBER"/>
    <property type="match status" value="1"/>
</dbReference>
<keyword evidence="2" id="KW-0560">Oxidoreductase</keyword>